<dbReference type="AlphaFoldDB" id="A0A0P1A4M5"/>
<organism evidence="1 2">
    <name type="scientific">Ceraceosorus bombacis</name>
    <dbReference type="NCBI Taxonomy" id="401625"/>
    <lineage>
        <taxon>Eukaryota</taxon>
        <taxon>Fungi</taxon>
        <taxon>Dikarya</taxon>
        <taxon>Basidiomycota</taxon>
        <taxon>Ustilaginomycotina</taxon>
        <taxon>Exobasidiomycetes</taxon>
        <taxon>Ceraceosorales</taxon>
        <taxon>Ceraceosoraceae</taxon>
        <taxon>Ceraceosorus</taxon>
    </lineage>
</organism>
<evidence type="ECO:0000313" key="2">
    <source>
        <dbReference type="Proteomes" id="UP000054845"/>
    </source>
</evidence>
<dbReference type="Proteomes" id="UP000054845">
    <property type="component" value="Unassembled WGS sequence"/>
</dbReference>
<keyword evidence="2" id="KW-1185">Reference proteome</keyword>
<evidence type="ECO:0000313" key="1">
    <source>
        <dbReference type="EMBL" id="CEG19339.1"/>
    </source>
</evidence>
<proteinExistence type="predicted"/>
<protein>
    <submittedName>
        <fullName evidence="1">Uncharacterized protein</fullName>
    </submittedName>
</protein>
<accession>A0A0P1A4M5</accession>
<reference evidence="1 2" key="1">
    <citation type="submission" date="2014-09" db="EMBL/GenBank/DDBJ databases">
        <authorList>
            <person name="Magalhaes I.L.F."/>
            <person name="Oliveira U."/>
            <person name="Santos F.R."/>
            <person name="Vidigal T.H.D.A."/>
            <person name="Brescovit A.D."/>
            <person name="Santos A.J."/>
        </authorList>
    </citation>
    <scope>NUCLEOTIDE SEQUENCE [LARGE SCALE GENOMIC DNA]</scope>
</reference>
<name>A0A0P1A4M5_9BASI</name>
<sequence length="55" mass="6201">MVYETPLECYASPNQLRPVDPFSPPPTNGVYCAGWFWDLLQLECQRASPLLDGTL</sequence>
<dbReference type="EMBL" id="CCYA01000239">
    <property type="protein sequence ID" value="CEG19339.1"/>
    <property type="molecule type" value="Genomic_DNA"/>
</dbReference>